<dbReference type="Proteomes" id="UP000320421">
    <property type="component" value="Chromosome"/>
</dbReference>
<dbReference type="SUPFAM" id="SSF53649">
    <property type="entry name" value="Alkaline phosphatase-like"/>
    <property type="match status" value="1"/>
</dbReference>
<evidence type="ECO:0008006" key="3">
    <source>
        <dbReference type="Google" id="ProtNLM"/>
    </source>
</evidence>
<dbReference type="InterPro" id="IPR006311">
    <property type="entry name" value="TAT_signal"/>
</dbReference>
<dbReference type="EMBL" id="CP036266">
    <property type="protein sequence ID" value="QDT19307.1"/>
    <property type="molecule type" value="Genomic_DNA"/>
</dbReference>
<protein>
    <recommendedName>
        <fullName evidence="3">DUF1501 domain-containing protein</fullName>
    </recommendedName>
</protein>
<gene>
    <name evidence="1" type="ORF">HG66A1_10720</name>
</gene>
<dbReference type="InterPro" id="IPR010869">
    <property type="entry name" value="DUF1501"/>
</dbReference>
<dbReference type="OrthoDB" id="127333at2"/>
<dbReference type="PANTHER" id="PTHR43737:SF1">
    <property type="entry name" value="DUF1501 DOMAIN-CONTAINING PROTEIN"/>
    <property type="match status" value="1"/>
</dbReference>
<name>A0A517PIU8_9PLAN</name>
<reference evidence="1 2" key="1">
    <citation type="submission" date="2019-02" db="EMBL/GenBank/DDBJ databases">
        <title>Deep-cultivation of Planctomycetes and their phenomic and genomic characterization uncovers novel biology.</title>
        <authorList>
            <person name="Wiegand S."/>
            <person name="Jogler M."/>
            <person name="Boedeker C."/>
            <person name="Pinto D."/>
            <person name="Vollmers J."/>
            <person name="Rivas-Marin E."/>
            <person name="Kohn T."/>
            <person name="Peeters S.H."/>
            <person name="Heuer A."/>
            <person name="Rast P."/>
            <person name="Oberbeckmann S."/>
            <person name="Bunk B."/>
            <person name="Jeske O."/>
            <person name="Meyerdierks A."/>
            <person name="Storesund J.E."/>
            <person name="Kallscheuer N."/>
            <person name="Luecker S."/>
            <person name="Lage O.M."/>
            <person name="Pohl T."/>
            <person name="Merkel B.J."/>
            <person name="Hornburger P."/>
            <person name="Mueller R.-W."/>
            <person name="Bruemmer F."/>
            <person name="Labrenz M."/>
            <person name="Spormann A.M."/>
            <person name="Op den Camp H."/>
            <person name="Overmann J."/>
            <person name="Amann R."/>
            <person name="Jetten M.S.M."/>
            <person name="Mascher T."/>
            <person name="Medema M.H."/>
            <person name="Devos D.P."/>
            <person name="Kaster A.-K."/>
            <person name="Ovreas L."/>
            <person name="Rohde M."/>
            <person name="Galperin M.Y."/>
            <person name="Jogler C."/>
        </authorList>
    </citation>
    <scope>NUCLEOTIDE SEQUENCE [LARGE SCALE GENOMIC DNA]</scope>
    <source>
        <strain evidence="1 2">HG66A1</strain>
    </source>
</reference>
<dbReference type="PROSITE" id="PS51318">
    <property type="entry name" value="TAT"/>
    <property type="match status" value="1"/>
</dbReference>
<proteinExistence type="predicted"/>
<accession>A0A517PIU8</accession>
<dbReference type="AlphaFoldDB" id="A0A517PIU8"/>
<sequence length="392" mass="42196">MNSRKKQSEVSRRDFLRVGSLSFVGLSMAERAALAATRSDRSEKNCILIMMTGGASQLETFDPKPDAPAEIRGPLKAISTTVPGLQVSEAFPQLAQRTGQFSLIRSLYHDAAPIHETGHQLIQTGRVSRGSLNYPCFGSVVARQWGPRGDAPPFVVLPRLLHSLGVNTYRGQQATFLGEEFAPATTIGTKSASTEYEIEVAGESPAIQQQYGKHRFGKLLLQARQLVERGTRCVVVNLFDDLHEQLTWDCHGTGAGTAGKVYEYRDSLGPAFDKALSTLLDDLASRGLLQDTLVVATGEFGRTPQINASGGRDHWPHVWSALVAGGATPGGQVIGASDSRASSPVERPVHAAELTASIYQHLGLNPQSCLARQDDQQISLVDAAPIGELFQG</sequence>
<evidence type="ECO:0000313" key="2">
    <source>
        <dbReference type="Proteomes" id="UP000320421"/>
    </source>
</evidence>
<dbReference type="PANTHER" id="PTHR43737">
    <property type="entry name" value="BLL7424 PROTEIN"/>
    <property type="match status" value="1"/>
</dbReference>
<keyword evidence="2" id="KW-1185">Reference proteome</keyword>
<dbReference type="InterPro" id="IPR017850">
    <property type="entry name" value="Alkaline_phosphatase_core_sf"/>
</dbReference>
<evidence type="ECO:0000313" key="1">
    <source>
        <dbReference type="EMBL" id="QDT19307.1"/>
    </source>
</evidence>
<dbReference type="Pfam" id="PF07394">
    <property type="entry name" value="DUF1501"/>
    <property type="match status" value="2"/>
</dbReference>
<organism evidence="1 2">
    <name type="scientific">Gimesia chilikensis</name>
    <dbReference type="NCBI Taxonomy" id="2605989"/>
    <lineage>
        <taxon>Bacteria</taxon>
        <taxon>Pseudomonadati</taxon>
        <taxon>Planctomycetota</taxon>
        <taxon>Planctomycetia</taxon>
        <taxon>Planctomycetales</taxon>
        <taxon>Planctomycetaceae</taxon>
        <taxon>Gimesia</taxon>
    </lineage>
</organism>